<dbReference type="PANTHER" id="PTHR13710:SF84">
    <property type="entry name" value="ATP-DEPENDENT DNA HELICASE RECS-RELATED"/>
    <property type="match status" value="1"/>
</dbReference>
<name>A0A9X2JM43_9LACO</name>
<reference evidence="10 11" key="1">
    <citation type="journal article" date="2023" name="Int. J. Syst. Evol. Microbiol.">
        <title>Ligilactobacillus ubinensis sp. nov., a novel species isolated from the wild ferment of a durian fruit (Durio zibethinus).</title>
        <authorList>
            <person name="Heng Y.C."/>
            <person name="Menon N."/>
            <person name="Chen B."/>
            <person name="Loo B.Z.L."/>
            <person name="Wong G.W.J."/>
            <person name="Lim A.C.H."/>
            <person name="Silvaraju S."/>
            <person name="Kittelmann S."/>
        </authorList>
    </citation>
    <scope>NUCLEOTIDE SEQUENCE [LARGE SCALE GENOMIC DNA]</scope>
    <source>
        <strain evidence="10 11">WILCCON 0076</strain>
    </source>
</reference>
<evidence type="ECO:0000256" key="1">
    <source>
        <dbReference type="ARBA" id="ARBA00022741"/>
    </source>
</evidence>
<dbReference type="GO" id="GO:0005737">
    <property type="term" value="C:cytoplasm"/>
    <property type="evidence" value="ECO:0007669"/>
    <property type="project" value="TreeGrafter"/>
</dbReference>
<feature type="domain" description="Helicase C-terminal" evidence="9">
    <location>
        <begin position="216"/>
        <end position="360"/>
    </location>
</feature>
<dbReference type="Pfam" id="PF16124">
    <property type="entry name" value="RecQ_Zn_bind"/>
    <property type="match status" value="1"/>
</dbReference>
<evidence type="ECO:0000256" key="3">
    <source>
        <dbReference type="ARBA" id="ARBA00022806"/>
    </source>
</evidence>
<dbReference type="Pfam" id="PF00271">
    <property type="entry name" value="Helicase_C"/>
    <property type="match status" value="1"/>
</dbReference>
<dbReference type="NCBIfam" id="TIGR00614">
    <property type="entry name" value="recQ_fam"/>
    <property type="match status" value="1"/>
</dbReference>
<dbReference type="InterPro" id="IPR032284">
    <property type="entry name" value="RecQ_Zn-bd"/>
</dbReference>
<dbReference type="InterPro" id="IPR001650">
    <property type="entry name" value="Helicase_C-like"/>
</dbReference>
<dbReference type="Proteomes" id="UP001139006">
    <property type="component" value="Unassembled WGS sequence"/>
</dbReference>
<dbReference type="InterPro" id="IPR004589">
    <property type="entry name" value="DNA_helicase_ATP-dep_RecQ"/>
</dbReference>
<keyword evidence="3 10" id="KW-0347">Helicase</keyword>
<dbReference type="Pfam" id="PF00270">
    <property type="entry name" value="DEAD"/>
    <property type="match status" value="1"/>
</dbReference>
<dbReference type="AlphaFoldDB" id="A0A9X2JM43"/>
<dbReference type="GO" id="GO:0043590">
    <property type="term" value="C:bacterial nucleoid"/>
    <property type="evidence" value="ECO:0007669"/>
    <property type="project" value="TreeGrafter"/>
</dbReference>
<evidence type="ECO:0000256" key="5">
    <source>
        <dbReference type="ARBA" id="ARBA00023125"/>
    </source>
</evidence>
<dbReference type="InterPro" id="IPR027417">
    <property type="entry name" value="P-loop_NTPase"/>
</dbReference>
<dbReference type="GO" id="GO:0009378">
    <property type="term" value="F:four-way junction helicase activity"/>
    <property type="evidence" value="ECO:0007669"/>
    <property type="project" value="TreeGrafter"/>
</dbReference>
<keyword evidence="1" id="KW-0547">Nucleotide-binding</keyword>
<dbReference type="GO" id="GO:0005524">
    <property type="term" value="F:ATP binding"/>
    <property type="evidence" value="ECO:0007669"/>
    <property type="project" value="UniProtKB-KW"/>
</dbReference>
<evidence type="ECO:0000313" key="11">
    <source>
        <dbReference type="Proteomes" id="UP001139006"/>
    </source>
</evidence>
<comment type="caution">
    <text evidence="10">The sequence shown here is derived from an EMBL/GenBank/DDBJ whole genome shotgun (WGS) entry which is preliminary data.</text>
</comment>
<evidence type="ECO:0000313" key="10">
    <source>
        <dbReference type="EMBL" id="MCP0887697.1"/>
    </source>
</evidence>
<dbReference type="InterPro" id="IPR002464">
    <property type="entry name" value="DNA/RNA_helicase_DEAH_CS"/>
</dbReference>
<keyword evidence="11" id="KW-1185">Reference proteome</keyword>
<dbReference type="GO" id="GO:0016787">
    <property type="term" value="F:hydrolase activity"/>
    <property type="evidence" value="ECO:0007669"/>
    <property type="project" value="UniProtKB-KW"/>
</dbReference>
<evidence type="ECO:0000259" key="9">
    <source>
        <dbReference type="PROSITE" id="PS51194"/>
    </source>
</evidence>
<dbReference type="EMBL" id="JAIULA010000023">
    <property type="protein sequence ID" value="MCP0887697.1"/>
    <property type="molecule type" value="Genomic_DNA"/>
</dbReference>
<dbReference type="PROSITE" id="PS00690">
    <property type="entry name" value="DEAH_ATP_HELICASE"/>
    <property type="match status" value="1"/>
</dbReference>
<dbReference type="Gene3D" id="3.40.50.300">
    <property type="entry name" value="P-loop containing nucleotide triphosphate hydrolases"/>
    <property type="match status" value="2"/>
</dbReference>
<dbReference type="PROSITE" id="PS51194">
    <property type="entry name" value="HELICASE_CTER"/>
    <property type="match status" value="1"/>
</dbReference>
<protein>
    <recommendedName>
        <fullName evidence="6">ATP-dependent DNA helicase RecQ</fullName>
    </recommendedName>
    <alternativeName>
        <fullName evidence="7">DNA 3'-5' helicase RecQ</fullName>
    </alternativeName>
</protein>
<proteinExistence type="predicted"/>
<organism evidence="10 11">
    <name type="scientific">Ligilactobacillus ubinensis</name>
    <dbReference type="NCBI Taxonomy" id="2876789"/>
    <lineage>
        <taxon>Bacteria</taxon>
        <taxon>Bacillati</taxon>
        <taxon>Bacillota</taxon>
        <taxon>Bacilli</taxon>
        <taxon>Lactobacillales</taxon>
        <taxon>Lactobacillaceae</taxon>
        <taxon>Ligilactobacillus</taxon>
    </lineage>
</organism>
<evidence type="ECO:0000256" key="6">
    <source>
        <dbReference type="ARBA" id="ARBA00044535"/>
    </source>
</evidence>
<dbReference type="CDD" id="cd17920">
    <property type="entry name" value="DEXHc_RecQ"/>
    <property type="match status" value="1"/>
</dbReference>
<keyword evidence="2 10" id="KW-0378">Hydrolase</keyword>
<evidence type="ECO:0000259" key="8">
    <source>
        <dbReference type="PROSITE" id="PS51192"/>
    </source>
</evidence>
<accession>A0A9X2JM43</accession>
<evidence type="ECO:0000256" key="2">
    <source>
        <dbReference type="ARBA" id="ARBA00022801"/>
    </source>
</evidence>
<dbReference type="GO" id="GO:0006281">
    <property type="term" value="P:DNA repair"/>
    <property type="evidence" value="ECO:0007669"/>
    <property type="project" value="TreeGrafter"/>
</dbReference>
<evidence type="ECO:0000256" key="4">
    <source>
        <dbReference type="ARBA" id="ARBA00022840"/>
    </source>
</evidence>
<dbReference type="SUPFAM" id="SSF52540">
    <property type="entry name" value="P-loop containing nucleoside triphosphate hydrolases"/>
    <property type="match status" value="1"/>
</dbReference>
<dbReference type="InterPro" id="IPR014001">
    <property type="entry name" value="Helicase_ATP-bd"/>
</dbReference>
<sequence length="481" mass="55491">MSLEKFLQDNYGFSNFRPGQKEVIETLVAQTSLLAILPTGNGKSLCYQFIGKYLHIRTLIISPLLSLMQDQVSQMHFQGEKKSIAITSELSFEDKKKIIKNLDEYMYIFVAPEMLQRPDLKEKLQKIAIGLLVIDEAHCISQWGPDFRPDYLDLGNIKKMLANPLTLALTATATPTVQKDICQQLGLKKVYHRSVDRPNIYLGVLIVNDALEKKEELLKLVEKLCGPGLIYFSSKKMADDVSIWLNEKSQLRVAAYHANLALSERYKVQRQFINDELDIVCATSAFGMGINKANIRYVIHYHLPADLGSYLQEIGRAGRDDKQSCAILLYQKGDENIQRRLAENTLPSEREVKQYFMIKQRENHKVIDAVTEQALLIDKFKKMGFTQEKLVSFWQRRKEEKRQALLAMIKYATTKACKRQFILNYFSEETQVVHNDTNCCNLNDETFPLKNLGLFRKKMIDQVDNRKDYHEILKELFNVGN</sequence>
<dbReference type="PANTHER" id="PTHR13710">
    <property type="entry name" value="DNA HELICASE RECQ FAMILY MEMBER"/>
    <property type="match status" value="1"/>
</dbReference>
<dbReference type="SMART" id="SM00487">
    <property type="entry name" value="DEXDc"/>
    <property type="match status" value="1"/>
</dbReference>
<dbReference type="InterPro" id="IPR011545">
    <property type="entry name" value="DEAD/DEAH_box_helicase_dom"/>
</dbReference>
<evidence type="ECO:0000256" key="7">
    <source>
        <dbReference type="ARBA" id="ARBA00044550"/>
    </source>
</evidence>
<dbReference type="PROSITE" id="PS51192">
    <property type="entry name" value="HELICASE_ATP_BIND_1"/>
    <property type="match status" value="1"/>
</dbReference>
<feature type="domain" description="Helicase ATP-binding" evidence="8">
    <location>
        <begin position="24"/>
        <end position="191"/>
    </location>
</feature>
<keyword evidence="5" id="KW-0238">DNA-binding</keyword>
<dbReference type="SMART" id="SM00490">
    <property type="entry name" value="HELICc"/>
    <property type="match status" value="1"/>
</dbReference>
<dbReference type="GO" id="GO:0006310">
    <property type="term" value="P:DNA recombination"/>
    <property type="evidence" value="ECO:0007669"/>
    <property type="project" value="InterPro"/>
</dbReference>
<dbReference type="RefSeq" id="WP_253361830.1">
    <property type="nucleotide sequence ID" value="NZ_JAIULA010000023.1"/>
</dbReference>
<dbReference type="GO" id="GO:0030894">
    <property type="term" value="C:replisome"/>
    <property type="evidence" value="ECO:0007669"/>
    <property type="project" value="TreeGrafter"/>
</dbReference>
<gene>
    <name evidence="10" type="ORF">LB941_10170</name>
</gene>
<keyword evidence="4" id="KW-0067">ATP-binding</keyword>
<dbReference type="GO" id="GO:0003677">
    <property type="term" value="F:DNA binding"/>
    <property type="evidence" value="ECO:0007669"/>
    <property type="project" value="UniProtKB-KW"/>
</dbReference>
<dbReference type="GO" id="GO:0043138">
    <property type="term" value="F:3'-5' DNA helicase activity"/>
    <property type="evidence" value="ECO:0007669"/>
    <property type="project" value="TreeGrafter"/>
</dbReference>